<protein>
    <submittedName>
        <fullName evidence="7">TetR family transcriptional regulator</fullName>
    </submittedName>
</protein>
<feature type="compositionally biased region" description="Basic and acidic residues" evidence="5">
    <location>
        <begin position="221"/>
        <end position="235"/>
    </location>
</feature>
<keyword evidence="3" id="KW-0804">Transcription</keyword>
<comment type="caution">
    <text evidence="7">The sequence shown here is derived from an EMBL/GenBank/DDBJ whole genome shotgun (WGS) entry which is preliminary data.</text>
</comment>
<gene>
    <name evidence="7" type="ORF">GCM10012289_37840</name>
</gene>
<evidence type="ECO:0000313" key="8">
    <source>
        <dbReference type="Proteomes" id="UP000646523"/>
    </source>
</evidence>
<feature type="domain" description="HTH tetR-type" evidence="6">
    <location>
        <begin position="11"/>
        <end position="71"/>
    </location>
</feature>
<name>A0A918DM29_9ACTN</name>
<dbReference type="Pfam" id="PF00440">
    <property type="entry name" value="TetR_N"/>
    <property type="match status" value="1"/>
</dbReference>
<accession>A0A918DM29</accession>
<feature type="DNA-binding region" description="H-T-H motif" evidence="4">
    <location>
        <begin position="34"/>
        <end position="53"/>
    </location>
</feature>
<dbReference type="EMBL" id="BMNH01000010">
    <property type="protein sequence ID" value="GGO71639.1"/>
    <property type="molecule type" value="Genomic_DNA"/>
</dbReference>
<dbReference type="AlphaFoldDB" id="A0A918DM29"/>
<dbReference type="Gene3D" id="1.10.357.10">
    <property type="entry name" value="Tetracycline Repressor, domain 2"/>
    <property type="match status" value="1"/>
</dbReference>
<dbReference type="InterPro" id="IPR001647">
    <property type="entry name" value="HTH_TetR"/>
</dbReference>
<evidence type="ECO:0000256" key="5">
    <source>
        <dbReference type="SAM" id="MobiDB-lite"/>
    </source>
</evidence>
<evidence type="ECO:0000259" key="6">
    <source>
        <dbReference type="PROSITE" id="PS50977"/>
    </source>
</evidence>
<dbReference type="PRINTS" id="PR00455">
    <property type="entry name" value="HTHTETR"/>
</dbReference>
<keyword evidence="8" id="KW-1185">Reference proteome</keyword>
<keyword evidence="2 4" id="KW-0238">DNA-binding</keyword>
<dbReference type="InterPro" id="IPR050109">
    <property type="entry name" value="HTH-type_TetR-like_transc_reg"/>
</dbReference>
<evidence type="ECO:0000313" key="7">
    <source>
        <dbReference type="EMBL" id="GGO71639.1"/>
    </source>
</evidence>
<dbReference type="PROSITE" id="PS50977">
    <property type="entry name" value="HTH_TETR_2"/>
    <property type="match status" value="1"/>
</dbReference>
<dbReference type="Pfam" id="PF17754">
    <property type="entry name" value="TetR_C_14"/>
    <property type="match status" value="1"/>
</dbReference>
<evidence type="ECO:0000256" key="1">
    <source>
        <dbReference type="ARBA" id="ARBA00023015"/>
    </source>
</evidence>
<evidence type="ECO:0000256" key="4">
    <source>
        <dbReference type="PROSITE-ProRule" id="PRU00335"/>
    </source>
</evidence>
<dbReference type="PANTHER" id="PTHR30055:SF234">
    <property type="entry name" value="HTH-TYPE TRANSCRIPTIONAL REGULATOR BETI"/>
    <property type="match status" value="1"/>
</dbReference>
<dbReference type="Gene3D" id="1.10.10.60">
    <property type="entry name" value="Homeodomain-like"/>
    <property type="match status" value="1"/>
</dbReference>
<keyword evidence="1" id="KW-0805">Transcription regulation</keyword>
<dbReference type="Proteomes" id="UP000646523">
    <property type="component" value="Unassembled WGS sequence"/>
</dbReference>
<dbReference type="PANTHER" id="PTHR30055">
    <property type="entry name" value="HTH-TYPE TRANSCRIPTIONAL REGULATOR RUTR"/>
    <property type="match status" value="1"/>
</dbReference>
<dbReference type="GO" id="GO:0000976">
    <property type="term" value="F:transcription cis-regulatory region binding"/>
    <property type="evidence" value="ECO:0007669"/>
    <property type="project" value="TreeGrafter"/>
</dbReference>
<organism evidence="7 8">
    <name type="scientific">Nonomuraea cavernae</name>
    <dbReference type="NCBI Taxonomy" id="2045107"/>
    <lineage>
        <taxon>Bacteria</taxon>
        <taxon>Bacillati</taxon>
        <taxon>Actinomycetota</taxon>
        <taxon>Actinomycetes</taxon>
        <taxon>Streptosporangiales</taxon>
        <taxon>Streptosporangiaceae</taxon>
        <taxon>Nonomuraea</taxon>
    </lineage>
</organism>
<feature type="region of interest" description="Disordered" evidence="5">
    <location>
        <begin position="215"/>
        <end position="235"/>
    </location>
</feature>
<sequence length="235" mass="26219">MDEGLRERKKRETRQRIADMAMGLFLARGFDDVTVAEVARAADVSVNTVFNYFGTKEDLFLDRQSEAEDVPSRVVREREPGESVVTAFRHDFLEAIDQGDWRYGLNEGADAFARLVFESPALLARMREMDHAINGNLAATIAEETGAGPGDLTPQFVAGQILGATRLLARHALWRRQAGDSWQRIRPELREQAEALFDLLEKGIGDYGRRPLVQAAQHGGAAEDHEHEHVEGDHG</sequence>
<reference evidence="7" key="1">
    <citation type="journal article" date="2014" name="Int. J. Syst. Evol. Microbiol.">
        <title>Complete genome sequence of Corynebacterium casei LMG S-19264T (=DSM 44701T), isolated from a smear-ripened cheese.</title>
        <authorList>
            <consortium name="US DOE Joint Genome Institute (JGI-PGF)"/>
            <person name="Walter F."/>
            <person name="Albersmeier A."/>
            <person name="Kalinowski J."/>
            <person name="Ruckert C."/>
        </authorList>
    </citation>
    <scope>NUCLEOTIDE SEQUENCE</scope>
    <source>
        <strain evidence="7">CGMCC 4.7368</strain>
    </source>
</reference>
<reference evidence="7" key="2">
    <citation type="submission" date="2020-09" db="EMBL/GenBank/DDBJ databases">
        <authorList>
            <person name="Sun Q."/>
            <person name="Zhou Y."/>
        </authorList>
    </citation>
    <scope>NUCLEOTIDE SEQUENCE</scope>
    <source>
        <strain evidence="7">CGMCC 4.7368</strain>
    </source>
</reference>
<evidence type="ECO:0000256" key="2">
    <source>
        <dbReference type="ARBA" id="ARBA00023125"/>
    </source>
</evidence>
<evidence type="ECO:0000256" key="3">
    <source>
        <dbReference type="ARBA" id="ARBA00023163"/>
    </source>
</evidence>
<dbReference type="RefSeq" id="WP_189125435.1">
    <property type="nucleotide sequence ID" value="NZ_BMNH01000010.1"/>
</dbReference>
<dbReference type="InterPro" id="IPR009057">
    <property type="entry name" value="Homeodomain-like_sf"/>
</dbReference>
<dbReference type="SUPFAM" id="SSF46689">
    <property type="entry name" value="Homeodomain-like"/>
    <property type="match status" value="1"/>
</dbReference>
<dbReference type="InterPro" id="IPR041347">
    <property type="entry name" value="MftR_C"/>
</dbReference>
<dbReference type="GO" id="GO:0003700">
    <property type="term" value="F:DNA-binding transcription factor activity"/>
    <property type="evidence" value="ECO:0007669"/>
    <property type="project" value="TreeGrafter"/>
</dbReference>
<proteinExistence type="predicted"/>